<evidence type="ECO:0000313" key="1">
    <source>
        <dbReference type="EMBL" id="POY35046.1"/>
    </source>
</evidence>
<dbReference type="RefSeq" id="WP_103790458.1">
    <property type="nucleotide sequence ID" value="NZ_PQVF01000015.1"/>
</dbReference>
<accession>A0A2S4ZXN5</accession>
<dbReference type="EMBL" id="PQVF01000015">
    <property type="protein sequence ID" value="POY35046.1"/>
    <property type="molecule type" value="Genomic_DNA"/>
</dbReference>
<dbReference type="Gene3D" id="2.180.10.10">
    <property type="entry name" value="RHS repeat-associated core"/>
    <property type="match status" value="1"/>
</dbReference>
<organism evidence="1 2">
    <name type="scientific">Solitalea longa</name>
    <dbReference type="NCBI Taxonomy" id="2079460"/>
    <lineage>
        <taxon>Bacteria</taxon>
        <taxon>Pseudomonadati</taxon>
        <taxon>Bacteroidota</taxon>
        <taxon>Sphingobacteriia</taxon>
        <taxon>Sphingobacteriales</taxon>
        <taxon>Sphingobacteriaceae</taxon>
        <taxon>Solitalea</taxon>
    </lineage>
</organism>
<dbReference type="Proteomes" id="UP000236893">
    <property type="component" value="Unassembled WGS sequence"/>
</dbReference>
<protein>
    <recommendedName>
        <fullName evidence="3">DUF4595 domain-containing protein</fullName>
    </recommendedName>
</protein>
<proteinExistence type="predicted"/>
<dbReference type="OrthoDB" id="934251at2"/>
<evidence type="ECO:0008006" key="3">
    <source>
        <dbReference type="Google" id="ProtNLM"/>
    </source>
</evidence>
<keyword evidence="2" id="KW-1185">Reference proteome</keyword>
<gene>
    <name evidence="1" type="ORF">C3K47_17470</name>
</gene>
<dbReference type="AlphaFoldDB" id="A0A2S4ZXN5"/>
<comment type="caution">
    <text evidence="1">The sequence shown here is derived from an EMBL/GenBank/DDBJ whole genome shotgun (WGS) entry which is preliminary data.</text>
</comment>
<sequence length="381" mass="42759">MNYLKKNCAYAMLIVATCLISCSKEDGLSPEPIEMPSDGDTSHNPGPIVSPGTYTIKIKAVIKIGEITYDSIPASLEITSWDSSHTENKKSLDLLPGVNTIKLPKNHLKYQLKLTQWGITEEKTLTGPELEQSDLLTMGGIRVARKLKSEATYRFIQDEWHPQARTHYTYNADGTLKQLTFFKKEVHVQALQLSNVHKYEYQNGRLSIIKRFDGFSNLQGSTGFAYDANGGIINMSDKQSGQETHTVVKNGFLGGNGSIDIDFLFSNGHAMEYSMQFKNGNKISDRALTSTGATEGGSYKYDFYINPFVHLNMPNLYMSNLSKNNVIDQQKGYGGSYPTTELFKIEYTYDAQGYPEKVIKSYRSPGSGSFLYDVKTEFVYW</sequence>
<name>A0A2S4ZXN5_9SPHI</name>
<reference evidence="1 2" key="1">
    <citation type="submission" date="2018-01" db="EMBL/GenBank/DDBJ databases">
        <authorList>
            <person name="Gaut B.S."/>
            <person name="Morton B.R."/>
            <person name="Clegg M.T."/>
            <person name="Duvall M.R."/>
        </authorList>
    </citation>
    <scope>NUCLEOTIDE SEQUENCE [LARGE SCALE GENOMIC DNA]</scope>
    <source>
        <strain evidence="1 2">HR-AV</strain>
    </source>
</reference>
<evidence type="ECO:0000313" key="2">
    <source>
        <dbReference type="Proteomes" id="UP000236893"/>
    </source>
</evidence>